<keyword evidence="7" id="KW-0862">Zinc</keyword>
<dbReference type="PROSITE" id="PS00028">
    <property type="entry name" value="ZINC_FINGER_C2H2_1"/>
    <property type="match status" value="7"/>
</dbReference>
<dbReference type="FunFam" id="3.30.160.60:FF:000508">
    <property type="entry name" value="Myeloid zinc finger 1"/>
    <property type="match status" value="1"/>
</dbReference>
<dbReference type="GO" id="GO:0006355">
    <property type="term" value="P:regulation of DNA-templated transcription"/>
    <property type="evidence" value="ECO:0007669"/>
    <property type="project" value="InterPro"/>
</dbReference>
<dbReference type="PANTHER" id="PTHR47772">
    <property type="entry name" value="ZINC FINGER PROTEIN 200"/>
    <property type="match status" value="1"/>
</dbReference>
<dbReference type="InterPro" id="IPR050636">
    <property type="entry name" value="C2H2-ZF_domain-containing"/>
</dbReference>
<dbReference type="SMART" id="SM00349">
    <property type="entry name" value="KRAB"/>
    <property type="match status" value="1"/>
</dbReference>
<feature type="domain" description="C2H2-type" evidence="14">
    <location>
        <begin position="446"/>
        <end position="468"/>
    </location>
</feature>
<keyword evidence="10" id="KW-0804">Transcription</keyword>
<evidence type="ECO:0000256" key="5">
    <source>
        <dbReference type="ARBA" id="ARBA00022737"/>
    </source>
</evidence>
<dbReference type="Pfam" id="PF01352">
    <property type="entry name" value="KRAB"/>
    <property type="match status" value="1"/>
</dbReference>
<feature type="domain" description="C2H2-type" evidence="14">
    <location>
        <begin position="390"/>
        <end position="417"/>
    </location>
</feature>
<name>A0A8B9NMQ5_9AVES</name>
<feature type="compositionally biased region" description="Low complexity" evidence="13">
    <location>
        <begin position="45"/>
        <end position="57"/>
    </location>
</feature>
<dbReference type="Gene3D" id="3.30.160.60">
    <property type="entry name" value="Classic Zinc Finger"/>
    <property type="match status" value="5"/>
</dbReference>
<feature type="domain" description="C2H2-type" evidence="14">
    <location>
        <begin position="362"/>
        <end position="389"/>
    </location>
</feature>
<evidence type="ECO:0000256" key="9">
    <source>
        <dbReference type="ARBA" id="ARBA00023125"/>
    </source>
</evidence>
<feature type="domain" description="KRAB" evidence="15">
    <location>
        <begin position="69"/>
        <end position="142"/>
    </location>
</feature>
<dbReference type="InterPro" id="IPR001909">
    <property type="entry name" value="KRAB"/>
</dbReference>
<evidence type="ECO:0000313" key="17">
    <source>
        <dbReference type="Proteomes" id="UP000694541"/>
    </source>
</evidence>
<evidence type="ECO:0000259" key="14">
    <source>
        <dbReference type="PROSITE" id="PS50157"/>
    </source>
</evidence>
<evidence type="ECO:0000313" key="16">
    <source>
        <dbReference type="Ensembl" id="ENSANIP00000026729.1"/>
    </source>
</evidence>
<sequence>MLPVSPGAAGPTDRPTDRPPRSRPRRPLPGPPRPWLRRRHRGAPGRDLPAPGAAAAARRSRAEMQRSAVTFEDVAIYFSPEEWVELVAWQRELYQEVMMDNYDLVATLGPESKLTHKMEPREESRGGVPYGGGDGRAPDTSGTSAWGGTAGEDLREDDDRGRWVPCASPAGAAEELGHPVLCSGWYDTEPRAWAGDAPQELPGWERGEQLLEVPMARGGGLLICGTCGQSFEDEARLSAHRCEHLRPAPSYQCGACGKAFRHYRNLLTHKKHRGRRRHACTECTRTFCLKGDLLRHRASHGGEGGYACPLCGDSFRHKRDLQAHRKEHAGDACRKCPRCDKCFEDEASLSRHRAADCEERPFLCGRCDRSFSWKESLIIHQRSHAQERSHKCPDCGRGFSRSGNLLVHQRVHTGERPFACPQCDKSFCNKANLITHKKLHRRYKTFACSQCRLGFRSKSKLLLHQRGHGEGDGGTLRAGDDPTNCQQ</sequence>
<proteinExistence type="inferred from homology"/>
<feature type="region of interest" description="Disordered" evidence="13">
    <location>
        <begin position="117"/>
        <end position="160"/>
    </location>
</feature>
<reference evidence="16" key="2">
    <citation type="submission" date="2025-09" db="UniProtKB">
        <authorList>
            <consortium name="Ensembl"/>
        </authorList>
    </citation>
    <scope>IDENTIFICATION</scope>
</reference>
<evidence type="ECO:0000256" key="1">
    <source>
        <dbReference type="ARBA" id="ARBA00003767"/>
    </source>
</evidence>
<keyword evidence="5" id="KW-0677">Repeat</keyword>
<protein>
    <submittedName>
        <fullName evidence="16">Uncharacterized protein</fullName>
    </submittedName>
</protein>
<dbReference type="Pfam" id="PF00096">
    <property type="entry name" value="zf-C2H2"/>
    <property type="match status" value="4"/>
</dbReference>
<evidence type="ECO:0000256" key="11">
    <source>
        <dbReference type="ARBA" id="ARBA00023242"/>
    </source>
</evidence>
<feature type="domain" description="C2H2-type" evidence="14">
    <location>
        <begin position="418"/>
        <end position="445"/>
    </location>
</feature>
<dbReference type="Gene3D" id="6.10.140.140">
    <property type="match status" value="1"/>
</dbReference>
<evidence type="ECO:0000256" key="6">
    <source>
        <dbReference type="ARBA" id="ARBA00022771"/>
    </source>
</evidence>
<keyword evidence="4" id="KW-0479">Metal-binding</keyword>
<dbReference type="CDD" id="cd07765">
    <property type="entry name" value="KRAB_A-box"/>
    <property type="match status" value="1"/>
</dbReference>
<comment type="subcellular location">
    <subcellularLocation>
        <location evidence="2">Nucleus</location>
    </subcellularLocation>
</comment>
<evidence type="ECO:0000256" key="4">
    <source>
        <dbReference type="ARBA" id="ARBA00022723"/>
    </source>
</evidence>
<dbReference type="AlphaFoldDB" id="A0A8B9NMQ5"/>
<dbReference type="FunFam" id="3.30.160.60:FF:000363">
    <property type="entry name" value="Zinc finger protein 239"/>
    <property type="match status" value="1"/>
</dbReference>
<evidence type="ECO:0000256" key="10">
    <source>
        <dbReference type="ARBA" id="ARBA00023163"/>
    </source>
</evidence>
<evidence type="ECO:0000259" key="15">
    <source>
        <dbReference type="PROSITE" id="PS50805"/>
    </source>
</evidence>
<keyword evidence="9" id="KW-0238">DNA-binding</keyword>
<evidence type="ECO:0000256" key="7">
    <source>
        <dbReference type="ARBA" id="ARBA00022833"/>
    </source>
</evidence>
<keyword evidence="17" id="KW-1185">Reference proteome</keyword>
<feature type="domain" description="C2H2-type" evidence="14">
    <location>
        <begin position="278"/>
        <end position="305"/>
    </location>
</feature>
<evidence type="ECO:0000256" key="12">
    <source>
        <dbReference type="PROSITE-ProRule" id="PRU00042"/>
    </source>
</evidence>
<dbReference type="Ensembl" id="ENSANIT00000027618.1">
    <property type="protein sequence ID" value="ENSANIP00000026729.1"/>
    <property type="gene ID" value="ENSANIG00000017919.1"/>
</dbReference>
<dbReference type="PROSITE" id="PS50157">
    <property type="entry name" value="ZINC_FINGER_C2H2_2"/>
    <property type="match status" value="9"/>
</dbReference>
<evidence type="ECO:0000256" key="13">
    <source>
        <dbReference type="SAM" id="MobiDB-lite"/>
    </source>
</evidence>
<evidence type="ECO:0000256" key="8">
    <source>
        <dbReference type="ARBA" id="ARBA00023015"/>
    </source>
</evidence>
<feature type="domain" description="C2H2-type" evidence="14">
    <location>
        <begin position="306"/>
        <end position="333"/>
    </location>
</feature>
<dbReference type="SUPFAM" id="SSF109640">
    <property type="entry name" value="KRAB domain (Kruppel-associated box)"/>
    <property type="match status" value="1"/>
</dbReference>
<evidence type="ECO:0000256" key="2">
    <source>
        <dbReference type="ARBA" id="ARBA00004123"/>
    </source>
</evidence>
<dbReference type="FunFam" id="3.30.160.60:FF:002343">
    <property type="entry name" value="Zinc finger protein 33A"/>
    <property type="match status" value="1"/>
</dbReference>
<dbReference type="GO" id="GO:0008270">
    <property type="term" value="F:zinc ion binding"/>
    <property type="evidence" value="ECO:0007669"/>
    <property type="project" value="UniProtKB-KW"/>
</dbReference>
<feature type="domain" description="C2H2-type" evidence="14">
    <location>
        <begin position="251"/>
        <end position="277"/>
    </location>
</feature>
<comment type="function">
    <text evidence="1">May be involved in transcriptional regulation.</text>
</comment>
<keyword evidence="8" id="KW-0805">Transcription regulation</keyword>
<feature type="domain" description="C2H2-type" evidence="14">
    <location>
        <begin position="222"/>
        <end position="249"/>
    </location>
</feature>
<dbReference type="SUPFAM" id="SSF57667">
    <property type="entry name" value="beta-beta-alpha zinc fingers"/>
    <property type="match status" value="4"/>
</dbReference>
<keyword evidence="6 12" id="KW-0863">Zinc-finger</keyword>
<dbReference type="SMART" id="SM00355">
    <property type="entry name" value="ZnF_C2H2"/>
    <property type="match status" value="9"/>
</dbReference>
<dbReference type="PANTHER" id="PTHR47772:SF15">
    <property type="entry name" value="REDUCED EXPRESSION 2-RELATED"/>
    <property type="match status" value="1"/>
</dbReference>
<feature type="region of interest" description="Disordered" evidence="13">
    <location>
        <begin position="465"/>
        <end position="487"/>
    </location>
</feature>
<feature type="domain" description="C2H2-type" evidence="14">
    <location>
        <begin position="334"/>
        <end position="361"/>
    </location>
</feature>
<dbReference type="GO" id="GO:0005634">
    <property type="term" value="C:nucleus"/>
    <property type="evidence" value="ECO:0007669"/>
    <property type="project" value="UniProtKB-SubCell"/>
</dbReference>
<organism evidence="16 17">
    <name type="scientific">Accipiter nisus</name>
    <name type="common">Eurasian sparrowhawk</name>
    <dbReference type="NCBI Taxonomy" id="211598"/>
    <lineage>
        <taxon>Eukaryota</taxon>
        <taxon>Metazoa</taxon>
        <taxon>Chordata</taxon>
        <taxon>Craniata</taxon>
        <taxon>Vertebrata</taxon>
        <taxon>Euteleostomi</taxon>
        <taxon>Archelosauria</taxon>
        <taxon>Archosauria</taxon>
        <taxon>Dinosauria</taxon>
        <taxon>Saurischia</taxon>
        <taxon>Theropoda</taxon>
        <taxon>Coelurosauria</taxon>
        <taxon>Aves</taxon>
        <taxon>Neognathae</taxon>
        <taxon>Neoaves</taxon>
        <taxon>Telluraves</taxon>
        <taxon>Accipitrimorphae</taxon>
        <taxon>Accipitriformes</taxon>
        <taxon>Accipitridae</taxon>
        <taxon>Accipitrinae</taxon>
        <taxon>Accipiter</taxon>
    </lineage>
</organism>
<dbReference type="PROSITE" id="PS50805">
    <property type="entry name" value="KRAB"/>
    <property type="match status" value="1"/>
</dbReference>
<comment type="similarity">
    <text evidence="3">Belongs to the krueppel C2H2-type zinc-finger protein family.</text>
</comment>
<feature type="region of interest" description="Disordered" evidence="13">
    <location>
        <begin position="1"/>
        <end position="59"/>
    </location>
</feature>
<dbReference type="GO" id="GO:0003677">
    <property type="term" value="F:DNA binding"/>
    <property type="evidence" value="ECO:0007669"/>
    <property type="project" value="UniProtKB-KW"/>
</dbReference>
<dbReference type="Proteomes" id="UP000694541">
    <property type="component" value="Unplaced"/>
</dbReference>
<dbReference type="InterPro" id="IPR013087">
    <property type="entry name" value="Znf_C2H2_type"/>
</dbReference>
<dbReference type="InterPro" id="IPR036051">
    <property type="entry name" value="KRAB_dom_sf"/>
</dbReference>
<dbReference type="InterPro" id="IPR036236">
    <property type="entry name" value="Znf_C2H2_sf"/>
</dbReference>
<dbReference type="GO" id="GO:0042802">
    <property type="term" value="F:identical protein binding"/>
    <property type="evidence" value="ECO:0007669"/>
    <property type="project" value="UniProtKB-ARBA"/>
</dbReference>
<keyword evidence="11" id="KW-0539">Nucleus</keyword>
<reference evidence="16" key="1">
    <citation type="submission" date="2025-08" db="UniProtKB">
        <authorList>
            <consortium name="Ensembl"/>
        </authorList>
    </citation>
    <scope>IDENTIFICATION</scope>
</reference>
<accession>A0A8B9NMQ5</accession>
<evidence type="ECO:0000256" key="3">
    <source>
        <dbReference type="ARBA" id="ARBA00006991"/>
    </source>
</evidence>